<feature type="region of interest" description="Disordered" evidence="1">
    <location>
        <begin position="121"/>
        <end position="223"/>
    </location>
</feature>
<dbReference type="Proteomes" id="UP000027138">
    <property type="component" value="Unassembled WGS sequence"/>
</dbReference>
<evidence type="ECO:0008006" key="4">
    <source>
        <dbReference type="Google" id="ProtNLM"/>
    </source>
</evidence>
<reference evidence="2 3" key="1">
    <citation type="journal article" date="2014" name="PLoS ONE">
        <title>Global Analysis of Gene Expression Profiles in Physic Nut (Jatropha curcas L.) Seedlings Exposed to Salt Stress.</title>
        <authorList>
            <person name="Zhang L."/>
            <person name="Zhang C."/>
            <person name="Wu P."/>
            <person name="Chen Y."/>
            <person name="Li M."/>
            <person name="Jiang H."/>
            <person name="Wu G."/>
        </authorList>
    </citation>
    <scope>NUCLEOTIDE SEQUENCE [LARGE SCALE GENOMIC DNA]</scope>
    <source>
        <strain evidence="3">cv. GZQX0401</strain>
        <tissue evidence="2">Young leaves</tissue>
    </source>
</reference>
<dbReference type="PANTHER" id="PTHR36005">
    <property type="entry name" value="DNA LIGASE-LIKE PROTEIN"/>
    <property type="match status" value="1"/>
</dbReference>
<dbReference type="EMBL" id="KK914362">
    <property type="protein sequence ID" value="KDP38484.1"/>
    <property type="molecule type" value="Genomic_DNA"/>
</dbReference>
<feature type="region of interest" description="Disordered" evidence="1">
    <location>
        <begin position="661"/>
        <end position="712"/>
    </location>
</feature>
<protein>
    <recommendedName>
        <fullName evidence="4">DNA replication checkpoint mediator MRC1 domain-containing protein</fullName>
    </recommendedName>
</protein>
<accession>A0A067L306</accession>
<evidence type="ECO:0000313" key="3">
    <source>
        <dbReference type="Proteomes" id="UP000027138"/>
    </source>
</evidence>
<sequence>MDNEEEFSQFSDSEKQPSPVPERRLKRLRKANEKSPKDHIPSDDAPLVLEANSTIFEALDRGENNGEDFKELNDRSESQFECLQNGNELDSGFDSLDIEKVYYGAKRSLEFGSVAEEYHGRVGNQMGTEVEGDIGELRTEQESEKKRRNVDELEDKQEKKKKKKRVKSGSDEPDEMSYSAMPTKRRGDKERRDRLKELRSESQRLLRETRDASFKPVPAVQKSVSSVLEKIRQRKHGFSENPSSVITIRNSSLGGNDSISRELILDFDTENSPFVDVEYHKAEEADSENTCFGDVEGSLHAQSAERSKETSNDSHKNVTSKMDLDGASKQKFRAPVDDTQDIIFDSQTSDSKDETPSSPLEEVMRPSLLAMNLKLDSAPDDFSSDEEENDKENIDPCLHGSADLSSSPAGDPVKAFVDDEAEEEDDSDNDLACFQDNEEDEDNMESEELHDMIATEYEERPIDDEMRNELHQKWLEQQDAAGTENLLQKLKCGSKQREKTFIEEKDEGSEEGREFVDDPEEYLVPKNAVRMNLKKAKEMIPLMFTDKDDVYVSSDDEETERCLAKQRLSDKAEEEATFLSPAEDEGSREIFGLIKKLNSVPDTRRKAKTTSHFHMLSIGGNRTLSSKSSFLSLGSRNSLPSFQKHGPSIVRSFVFERDDSNSRSAMSEDSSNLVQRESRPKKAAPAKFSNSQVRSSAQNTQTMTEKESGPSLHEILRCPSLQSSNCIRGSMAGQVEDIYAAFKLDQNLVKREPNVSIRS</sequence>
<feature type="compositionally biased region" description="Basic and acidic residues" evidence="1">
    <location>
        <begin position="30"/>
        <end position="42"/>
    </location>
</feature>
<gene>
    <name evidence="2" type="ORF">JCGZ_04409</name>
</gene>
<feature type="compositionally biased region" description="Basic and acidic residues" evidence="1">
    <location>
        <begin position="135"/>
        <end position="151"/>
    </location>
</feature>
<dbReference type="OrthoDB" id="1919305at2759"/>
<feature type="region of interest" description="Disordered" evidence="1">
    <location>
        <begin position="1"/>
        <end position="48"/>
    </location>
</feature>
<feature type="compositionally biased region" description="Basic and acidic residues" evidence="1">
    <location>
        <begin position="185"/>
        <end position="213"/>
    </location>
</feature>
<feature type="compositionally biased region" description="Polar residues" evidence="1">
    <location>
        <begin position="688"/>
        <end position="703"/>
    </location>
</feature>
<feature type="compositionally biased region" description="Acidic residues" evidence="1">
    <location>
        <begin position="418"/>
        <end position="429"/>
    </location>
</feature>
<dbReference type="AlphaFoldDB" id="A0A067L306"/>
<evidence type="ECO:0000256" key="1">
    <source>
        <dbReference type="SAM" id="MobiDB-lite"/>
    </source>
</evidence>
<proteinExistence type="predicted"/>
<evidence type="ECO:0000313" key="2">
    <source>
        <dbReference type="EMBL" id="KDP38484.1"/>
    </source>
</evidence>
<dbReference type="STRING" id="180498.A0A067L306"/>
<name>A0A067L306_JATCU</name>
<dbReference type="PANTHER" id="PTHR36005:SF1">
    <property type="entry name" value="DNA LIGASE-LIKE PROTEIN"/>
    <property type="match status" value="1"/>
</dbReference>
<keyword evidence="3" id="KW-1185">Reference proteome</keyword>
<feature type="region of interest" description="Disordered" evidence="1">
    <location>
        <begin position="283"/>
        <end position="446"/>
    </location>
</feature>
<feature type="compositionally biased region" description="Acidic residues" evidence="1">
    <location>
        <begin position="378"/>
        <end position="390"/>
    </location>
</feature>
<dbReference type="KEGG" id="jcu:105633769"/>
<organism evidence="2 3">
    <name type="scientific">Jatropha curcas</name>
    <name type="common">Barbados nut</name>
    <dbReference type="NCBI Taxonomy" id="180498"/>
    <lineage>
        <taxon>Eukaryota</taxon>
        <taxon>Viridiplantae</taxon>
        <taxon>Streptophyta</taxon>
        <taxon>Embryophyta</taxon>
        <taxon>Tracheophyta</taxon>
        <taxon>Spermatophyta</taxon>
        <taxon>Magnoliopsida</taxon>
        <taxon>eudicotyledons</taxon>
        <taxon>Gunneridae</taxon>
        <taxon>Pentapetalae</taxon>
        <taxon>rosids</taxon>
        <taxon>fabids</taxon>
        <taxon>Malpighiales</taxon>
        <taxon>Euphorbiaceae</taxon>
        <taxon>Crotonoideae</taxon>
        <taxon>Jatropheae</taxon>
        <taxon>Jatropha</taxon>
    </lineage>
</organism>
<feature type="compositionally biased region" description="Polar residues" evidence="1">
    <location>
        <begin position="662"/>
        <end position="675"/>
    </location>
</feature>
<feature type="compositionally biased region" description="Basic and acidic residues" evidence="1">
    <location>
        <begin position="303"/>
        <end position="328"/>
    </location>
</feature>
<feature type="compositionally biased region" description="Acidic residues" evidence="1">
    <location>
        <begin position="436"/>
        <end position="446"/>
    </location>
</feature>